<evidence type="ECO:0000313" key="3">
    <source>
        <dbReference type="Proteomes" id="UP001160390"/>
    </source>
</evidence>
<dbReference type="AlphaFoldDB" id="A0AA35M8S0"/>
<gene>
    <name evidence="2" type="ORF">CCHLO57077_00007093</name>
</gene>
<proteinExistence type="predicted"/>
<feature type="signal peptide" evidence="1">
    <location>
        <begin position="1"/>
        <end position="21"/>
    </location>
</feature>
<organism evidence="2 3">
    <name type="scientific">Clonostachys chloroleuca</name>
    <dbReference type="NCBI Taxonomy" id="1926264"/>
    <lineage>
        <taxon>Eukaryota</taxon>
        <taxon>Fungi</taxon>
        <taxon>Dikarya</taxon>
        <taxon>Ascomycota</taxon>
        <taxon>Pezizomycotina</taxon>
        <taxon>Sordariomycetes</taxon>
        <taxon>Hypocreomycetidae</taxon>
        <taxon>Hypocreales</taxon>
        <taxon>Bionectriaceae</taxon>
        <taxon>Clonostachys</taxon>
    </lineage>
</organism>
<evidence type="ECO:0000256" key="1">
    <source>
        <dbReference type="SAM" id="SignalP"/>
    </source>
</evidence>
<accession>A0AA35M8S0</accession>
<keyword evidence="3" id="KW-1185">Reference proteome</keyword>
<sequence>MAPWLLSYIYNFFNLVGSSLACLKSGIVIEVVLGEMNDVLERLRHGLLQLDQKPVKKLDPSKLPDTFENIDLSNIPDYVGASLTTSLRCIPLLYEEGKSLLSSLQNISSSATARQSSPISTPLIQSFKAIEEEYHGMRVGPGGIVMVSGFEWHRTSLPTSILPANARMTRLELEHWLHSHFLKLCLPYPHVRFHPVGVLAPLNLTAFLHLIVHVASLGYPLHWLSATLAAPCGGTIWDSYLMNSVFSVVLKPKSLKAPSNRLAHLLDDRSGDPSTAARNAKWTPRVHLISACKWTSDTKTMEFWMDERTIDGVLAEKGWRHGSGERIRGSRQWGLFL</sequence>
<feature type="chain" id="PRO_5041442993" evidence="1">
    <location>
        <begin position="22"/>
        <end position="337"/>
    </location>
</feature>
<dbReference type="EMBL" id="CABFNP030001239">
    <property type="protein sequence ID" value="CAI6092618.1"/>
    <property type="molecule type" value="Genomic_DNA"/>
</dbReference>
<dbReference type="Proteomes" id="UP001160390">
    <property type="component" value="Unassembled WGS sequence"/>
</dbReference>
<protein>
    <submittedName>
        <fullName evidence="2">Uncharacterized protein</fullName>
    </submittedName>
</protein>
<keyword evidence="1" id="KW-0732">Signal</keyword>
<name>A0AA35M8S0_9HYPO</name>
<evidence type="ECO:0000313" key="2">
    <source>
        <dbReference type="EMBL" id="CAI6092618.1"/>
    </source>
</evidence>
<comment type="caution">
    <text evidence="2">The sequence shown here is derived from an EMBL/GenBank/DDBJ whole genome shotgun (WGS) entry which is preliminary data.</text>
</comment>
<reference evidence="2" key="1">
    <citation type="submission" date="2023-01" db="EMBL/GenBank/DDBJ databases">
        <authorList>
            <person name="Piombo E."/>
        </authorList>
    </citation>
    <scope>NUCLEOTIDE SEQUENCE</scope>
</reference>